<organism evidence="1 2">
    <name type="scientific">Methylophaga lonarensis MPL</name>
    <dbReference type="NCBI Taxonomy" id="1286106"/>
    <lineage>
        <taxon>Bacteria</taxon>
        <taxon>Pseudomonadati</taxon>
        <taxon>Pseudomonadota</taxon>
        <taxon>Gammaproteobacteria</taxon>
        <taxon>Thiotrichales</taxon>
        <taxon>Piscirickettsiaceae</taxon>
        <taxon>Methylophaga</taxon>
    </lineage>
</organism>
<keyword evidence="2" id="KW-1185">Reference proteome</keyword>
<evidence type="ECO:0000313" key="2">
    <source>
        <dbReference type="Proteomes" id="UP000012019"/>
    </source>
</evidence>
<evidence type="ECO:0008006" key="3">
    <source>
        <dbReference type="Google" id="ProtNLM"/>
    </source>
</evidence>
<dbReference type="EMBL" id="APHR01000051">
    <property type="protein sequence ID" value="EMR12587.1"/>
    <property type="molecule type" value="Genomic_DNA"/>
</dbReference>
<gene>
    <name evidence="1" type="ORF">MPL1_09552</name>
</gene>
<accession>M7NZC6</accession>
<dbReference type="PANTHER" id="PTHR33973">
    <property type="entry name" value="OS07G0153300 PROTEIN"/>
    <property type="match status" value="1"/>
</dbReference>
<name>M7NZC6_9GAMM</name>
<reference evidence="1 2" key="1">
    <citation type="journal article" date="2013" name="Genome Announc.">
        <title>Draft Genome Sequence of Methylophaga lonarensis MPLT, a Haloalkaliphilic (Non-Methane-Utilizing) Methylotroph.</title>
        <authorList>
            <person name="Shetty S.A."/>
            <person name="Marathe N.P."/>
            <person name="Munot H."/>
            <person name="Antony C.P."/>
            <person name="Dhotre D.P."/>
            <person name="Murrell J.C."/>
            <person name="Shouche Y.S."/>
        </authorList>
    </citation>
    <scope>NUCLEOTIDE SEQUENCE [LARGE SCALE GENOMIC DNA]</scope>
    <source>
        <strain evidence="1 2">MPL</strain>
    </source>
</reference>
<dbReference type="OrthoDB" id="9778801at2"/>
<dbReference type="Pfam" id="PF07103">
    <property type="entry name" value="DUF1365"/>
    <property type="match status" value="1"/>
</dbReference>
<dbReference type="RefSeq" id="WP_009726880.1">
    <property type="nucleotide sequence ID" value="NZ_APHR01000051.1"/>
</dbReference>
<comment type="caution">
    <text evidence="1">The sequence shown here is derived from an EMBL/GenBank/DDBJ whole genome shotgun (WGS) entry which is preliminary data.</text>
</comment>
<dbReference type="Proteomes" id="UP000012019">
    <property type="component" value="Unassembled WGS sequence"/>
</dbReference>
<dbReference type="STRING" id="1286106.MPL1_09552"/>
<sequence length="256" mass="30584">MLADGIYQGTVWHQRFQPKVHGFEYPLAMLLFDVDQLEAIFRKSRWWSINRFNLIGFVRDDYIGDASLSIKQAVAERIWQSCQQRFSGSVKILTHPRYAGFVFNPVSFYFCYEQQQLKFIVAEINNTPWNERFSYVLPVQDGSEEQLFEFDKQFHVSPFMPMQLRYRWRFRMQPQHLDIHMTLFKDQQKQFEAAMKGSAQAFTQQSMRRLPWQYPLQTLRVVMRIYWHALRLKLKGVPFYNHPGKSNSTDNATGEQ</sequence>
<dbReference type="eggNOG" id="COG3496">
    <property type="taxonomic scope" value="Bacteria"/>
</dbReference>
<protein>
    <recommendedName>
        <fullName evidence="3">Plasmid partition ParA protein</fullName>
    </recommendedName>
</protein>
<dbReference type="PATRIC" id="fig|1286106.3.peg.1917"/>
<dbReference type="InterPro" id="IPR010775">
    <property type="entry name" value="DUF1365"/>
</dbReference>
<dbReference type="AlphaFoldDB" id="M7NZC6"/>
<dbReference type="PANTHER" id="PTHR33973:SF4">
    <property type="entry name" value="OS07G0153300 PROTEIN"/>
    <property type="match status" value="1"/>
</dbReference>
<evidence type="ECO:0000313" key="1">
    <source>
        <dbReference type="EMBL" id="EMR12587.1"/>
    </source>
</evidence>
<proteinExistence type="predicted"/>